<dbReference type="PANTHER" id="PTHR13675">
    <property type="entry name" value="LYR MOTIF-CONTAINING PROTEIN 2"/>
    <property type="match status" value="1"/>
</dbReference>
<keyword evidence="3" id="KW-0143">Chaperone</keyword>
<keyword evidence="2" id="KW-0496">Mitochondrion</keyword>
<evidence type="ECO:0000256" key="1">
    <source>
        <dbReference type="ARBA" id="ARBA00004305"/>
    </source>
</evidence>
<dbReference type="EMBL" id="CAWUHC010000005">
    <property type="protein sequence ID" value="CAK7210867.1"/>
    <property type="molecule type" value="Genomic_DNA"/>
</dbReference>
<comment type="similarity">
    <text evidence="4">Belongs to the complex I LYR family. SDHAF1 subfamily.</text>
</comment>
<comment type="subcellular location">
    <subcellularLocation>
        <location evidence="1">Mitochondrion matrix</location>
    </subcellularLocation>
</comment>
<gene>
    <name evidence="6" type="ORF">SBRCBS47491_000923</name>
</gene>
<dbReference type="InterPro" id="IPR045295">
    <property type="entry name" value="Complex1_LYR_SDHAF1_LYRM8"/>
</dbReference>
<accession>A0ABP0AUB6</accession>
<dbReference type="Pfam" id="PF05347">
    <property type="entry name" value="Complex1_LYR"/>
    <property type="match status" value="1"/>
</dbReference>
<protein>
    <recommendedName>
        <fullName evidence="5">Complex 1 LYR protein domain-containing protein</fullName>
    </recommendedName>
</protein>
<name>A0ABP0AUB6_9PEZI</name>
<dbReference type="PANTHER" id="PTHR13675:SF1">
    <property type="entry name" value="SUCCINATE DEHYDROGENASE ASSEMBLY FACTOR 1, MITOCHONDRIAL"/>
    <property type="match status" value="1"/>
</dbReference>
<dbReference type="InterPro" id="IPR008011">
    <property type="entry name" value="Complex1_LYR_dom"/>
</dbReference>
<comment type="caution">
    <text evidence="6">The sequence shown here is derived from an EMBL/GenBank/DDBJ whole genome shotgun (WGS) entry which is preliminary data.</text>
</comment>
<dbReference type="Proteomes" id="UP001642406">
    <property type="component" value="Unassembled WGS sequence"/>
</dbReference>
<evidence type="ECO:0000256" key="3">
    <source>
        <dbReference type="ARBA" id="ARBA00023186"/>
    </source>
</evidence>
<evidence type="ECO:0000313" key="7">
    <source>
        <dbReference type="Proteomes" id="UP001642406"/>
    </source>
</evidence>
<feature type="domain" description="Complex 1 LYR protein" evidence="5">
    <location>
        <begin position="13"/>
        <end position="72"/>
    </location>
</feature>
<keyword evidence="7" id="KW-1185">Reference proteome</keyword>
<reference evidence="6 7" key="1">
    <citation type="submission" date="2024-01" db="EMBL/GenBank/DDBJ databases">
        <authorList>
            <person name="Allen C."/>
            <person name="Tagirdzhanova G."/>
        </authorList>
    </citation>
    <scope>NUCLEOTIDE SEQUENCE [LARGE SCALE GENOMIC DNA]</scope>
</reference>
<evidence type="ECO:0000256" key="2">
    <source>
        <dbReference type="ARBA" id="ARBA00023128"/>
    </source>
</evidence>
<evidence type="ECO:0000313" key="6">
    <source>
        <dbReference type="EMBL" id="CAK7210867.1"/>
    </source>
</evidence>
<evidence type="ECO:0000259" key="5">
    <source>
        <dbReference type="Pfam" id="PF05347"/>
    </source>
</evidence>
<sequence length="82" mass="9777">MPPPAPRLSGLQREVLSLYRQCLRACRQKPDGGRARFEEYVRNEFVKHRDLEKRDFGAIEYLLRKGRRQLEVMSSSWITDIR</sequence>
<evidence type="ECO:0000256" key="4">
    <source>
        <dbReference type="ARBA" id="ARBA00025715"/>
    </source>
</evidence>
<dbReference type="CDD" id="cd20268">
    <property type="entry name" value="Complex1_LYR_SDHAF1_LYRM8"/>
    <property type="match status" value="1"/>
</dbReference>
<proteinExistence type="inferred from homology"/>
<organism evidence="6 7">
    <name type="scientific">Sporothrix bragantina</name>
    <dbReference type="NCBI Taxonomy" id="671064"/>
    <lineage>
        <taxon>Eukaryota</taxon>
        <taxon>Fungi</taxon>
        <taxon>Dikarya</taxon>
        <taxon>Ascomycota</taxon>
        <taxon>Pezizomycotina</taxon>
        <taxon>Sordariomycetes</taxon>
        <taxon>Sordariomycetidae</taxon>
        <taxon>Ophiostomatales</taxon>
        <taxon>Ophiostomataceae</taxon>
        <taxon>Sporothrix</taxon>
    </lineage>
</organism>